<keyword evidence="3" id="KW-1185">Reference proteome</keyword>
<keyword evidence="1" id="KW-1133">Transmembrane helix</keyword>
<accession>A0A399J773</accession>
<keyword evidence="1" id="KW-0812">Transmembrane</keyword>
<comment type="caution">
    <text evidence="2">The sequence shown here is derived from an EMBL/GenBank/DDBJ whole genome shotgun (WGS) entry which is preliminary data.</text>
</comment>
<dbReference type="EMBL" id="QQXK01000030">
    <property type="protein sequence ID" value="RII41328.1"/>
    <property type="molecule type" value="Genomic_DNA"/>
</dbReference>
<organism evidence="2 3">
    <name type="scientific">Galactobacter valiniphilus</name>
    <dbReference type="NCBI Taxonomy" id="2676122"/>
    <lineage>
        <taxon>Bacteria</taxon>
        <taxon>Bacillati</taxon>
        <taxon>Actinomycetota</taxon>
        <taxon>Actinomycetes</taxon>
        <taxon>Micrococcales</taxon>
        <taxon>Micrococcaceae</taxon>
        <taxon>Galactobacter</taxon>
    </lineage>
</organism>
<feature type="transmembrane region" description="Helical" evidence="1">
    <location>
        <begin position="12"/>
        <end position="28"/>
    </location>
</feature>
<proteinExistence type="predicted"/>
<dbReference type="RefSeq" id="WP_119425620.1">
    <property type="nucleotide sequence ID" value="NZ_QQXK01000030.1"/>
</dbReference>
<keyword evidence="1" id="KW-0472">Membrane</keyword>
<dbReference type="AlphaFoldDB" id="A0A399J773"/>
<name>A0A399J773_9MICC</name>
<evidence type="ECO:0000256" key="1">
    <source>
        <dbReference type="SAM" id="Phobius"/>
    </source>
</evidence>
<reference evidence="2 3" key="1">
    <citation type="submission" date="2018-07" db="EMBL/GenBank/DDBJ databases">
        <title>Arthrobacter sp. nov., isolated from raw cow's milk with high bacterial count.</title>
        <authorList>
            <person name="Hahne J."/>
            <person name="Isele D."/>
            <person name="Lipski A."/>
        </authorList>
    </citation>
    <scope>NUCLEOTIDE SEQUENCE [LARGE SCALE GENOMIC DNA]</scope>
    <source>
        <strain evidence="2 3">JZ R-35</strain>
    </source>
</reference>
<evidence type="ECO:0000313" key="2">
    <source>
        <dbReference type="EMBL" id="RII41328.1"/>
    </source>
</evidence>
<sequence length="71" mass="7951">MSEKKQVQSISKKLGMGLMLMLVGWLLVKRQSRRTGKVASKLVARQREAAARKIDRGRVPAAVVRAVRGRH</sequence>
<gene>
    <name evidence="2" type="ORF">DWB68_13385</name>
</gene>
<dbReference type="Proteomes" id="UP000265419">
    <property type="component" value="Unassembled WGS sequence"/>
</dbReference>
<protein>
    <submittedName>
        <fullName evidence="2">Uncharacterized protein</fullName>
    </submittedName>
</protein>
<evidence type="ECO:0000313" key="3">
    <source>
        <dbReference type="Proteomes" id="UP000265419"/>
    </source>
</evidence>